<gene>
    <name evidence="1" type="ORF">BXT84_04730</name>
</gene>
<dbReference type="EMBL" id="CP019454">
    <property type="protein sequence ID" value="AUW93344.1"/>
    <property type="molecule type" value="Genomic_DNA"/>
</dbReference>
<dbReference type="Proteomes" id="UP000325292">
    <property type="component" value="Chromosome"/>
</dbReference>
<name>A0ABM6RPU1_9FIRM</name>
<proteinExistence type="predicted"/>
<organism evidence="1 2">
    <name type="scientific">Sulfobacillus thermotolerans</name>
    <dbReference type="NCBI Taxonomy" id="338644"/>
    <lineage>
        <taxon>Bacteria</taxon>
        <taxon>Bacillati</taxon>
        <taxon>Bacillota</taxon>
        <taxon>Clostridia</taxon>
        <taxon>Eubacteriales</taxon>
        <taxon>Clostridiales Family XVII. Incertae Sedis</taxon>
        <taxon>Sulfobacillus</taxon>
    </lineage>
</organism>
<protein>
    <submittedName>
        <fullName evidence="1">Uncharacterized protein</fullName>
    </submittedName>
</protein>
<evidence type="ECO:0000313" key="1">
    <source>
        <dbReference type="EMBL" id="AUW93344.1"/>
    </source>
</evidence>
<keyword evidence="2" id="KW-1185">Reference proteome</keyword>
<sequence>MSKVPARSAVKTAIQMIHRLKPGTSLQILNFKRDRSVSIVRHPNGHMDVIEQGFVQQVWSVDDDTASTVLKEAIPREFPRSHELRFTVKNAHEKAE</sequence>
<accession>A0ABM6RPU1</accession>
<evidence type="ECO:0000313" key="2">
    <source>
        <dbReference type="Proteomes" id="UP000325292"/>
    </source>
</evidence>
<reference evidence="1 2" key="1">
    <citation type="journal article" date="2019" name="Sci. Rep.">
        <title>Sulfobacillus thermotolerans: new insights into resistance and metabolic capacities of acidophilic chemolithotrophs.</title>
        <authorList>
            <person name="Panyushkina A.E."/>
            <person name="Babenko V.V."/>
            <person name="Nikitina A.S."/>
            <person name="Selezneva O.V."/>
            <person name="Tsaplina I.A."/>
            <person name="Letarova M.A."/>
            <person name="Kostryukova E.S."/>
            <person name="Letarov A.V."/>
        </authorList>
    </citation>
    <scope>NUCLEOTIDE SEQUENCE [LARGE SCALE GENOMIC DNA]</scope>
    <source>
        <strain evidence="1 2">Kr1</strain>
    </source>
</reference>